<dbReference type="GO" id="GO:0005886">
    <property type="term" value="C:plasma membrane"/>
    <property type="evidence" value="ECO:0007669"/>
    <property type="project" value="UniProtKB-SubCell"/>
</dbReference>
<proteinExistence type="inferred from homology"/>
<dbReference type="Pfam" id="PF04290">
    <property type="entry name" value="DctQ"/>
    <property type="match status" value="1"/>
</dbReference>
<sequence>MFVFATFLFVVVLDRRVRFDERCAQIENRNARIESCGSASEEEEEVLTLLGPLSWFNTRILRMGRTVAWVALAIMVFVILLQVFFRYALNNALAWPDEAARFLMLWMTGLMAPSAYRWGGFVAIDMLPQALPRLPGLLLSLFILVCSLLVLVVGVQHGYEHTMGFGGKFNSSSLRIPLEWLGMETVKVKLRFMYASIFVGFVLLILVNVELILRNLVQIGDPDADLPSTDAPDALQGAD</sequence>
<dbReference type="PANTHER" id="PTHR35011:SF2">
    <property type="entry name" value="2,3-DIKETO-L-GULONATE TRAP TRANSPORTER SMALL PERMEASE PROTEIN YIAM"/>
    <property type="match status" value="1"/>
</dbReference>
<feature type="transmembrane region" description="Helical" evidence="9">
    <location>
        <begin position="99"/>
        <end position="116"/>
    </location>
</feature>
<dbReference type="EMBL" id="PVTD01000003">
    <property type="protein sequence ID" value="PRY24271.1"/>
    <property type="molecule type" value="Genomic_DNA"/>
</dbReference>
<evidence type="ECO:0000256" key="8">
    <source>
        <dbReference type="ARBA" id="ARBA00038436"/>
    </source>
</evidence>
<evidence type="ECO:0000256" key="3">
    <source>
        <dbReference type="ARBA" id="ARBA00022475"/>
    </source>
</evidence>
<evidence type="ECO:0000256" key="6">
    <source>
        <dbReference type="ARBA" id="ARBA00022989"/>
    </source>
</evidence>
<keyword evidence="7 9" id="KW-0472">Membrane</keyword>
<feature type="transmembrane region" description="Helical" evidence="9">
    <location>
        <begin position="192"/>
        <end position="213"/>
    </location>
</feature>
<feature type="transmembrane region" description="Helical" evidence="9">
    <location>
        <begin position="67"/>
        <end position="87"/>
    </location>
</feature>
<evidence type="ECO:0000259" key="10">
    <source>
        <dbReference type="Pfam" id="PF04290"/>
    </source>
</evidence>
<feature type="domain" description="Tripartite ATP-independent periplasmic transporters DctQ component" evidence="10">
    <location>
        <begin position="75"/>
        <end position="216"/>
    </location>
</feature>
<evidence type="ECO:0000256" key="1">
    <source>
        <dbReference type="ARBA" id="ARBA00004429"/>
    </source>
</evidence>
<comment type="subunit">
    <text evidence="9">The complex comprises the extracytoplasmic solute receptor protein and the two transmembrane proteins.</text>
</comment>
<reference evidence="11 12" key="1">
    <citation type="submission" date="2018-03" db="EMBL/GenBank/DDBJ databases">
        <title>Genomic Encyclopedia of Archaeal and Bacterial Type Strains, Phase II (KMG-II): from individual species to whole genera.</title>
        <authorList>
            <person name="Goeker M."/>
        </authorList>
    </citation>
    <scope>NUCLEOTIDE SEQUENCE [LARGE SCALE GENOMIC DNA]</scope>
    <source>
        <strain evidence="11 12">DSM 29328</strain>
    </source>
</reference>
<keyword evidence="4 9" id="KW-0997">Cell inner membrane</keyword>
<organism evidence="11 12">
    <name type="scientific">Aliiruegeria haliotis</name>
    <dbReference type="NCBI Taxonomy" id="1280846"/>
    <lineage>
        <taxon>Bacteria</taxon>
        <taxon>Pseudomonadati</taxon>
        <taxon>Pseudomonadota</taxon>
        <taxon>Alphaproteobacteria</taxon>
        <taxon>Rhodobacterales</taxon>
        <taxon>Roseobacteraceae</taxon>
        <taxon>Aliiruegeria</taxon>
    </lineage>
</organism>
<dbReference type="InterPro" id="IPR055348">
    <property type="entry name" value="DctQ"/>
</dbReference>
<keyword evidence="12" id="KW-1185">Reference proteome</keyword>
<comment type="function">
    <text evidence="9">Part of the tripartite ATP-independent periplasmic (TRAP) transport system.</text>
</comment>
<keyword evidence="6 9" id="KW-1133">Transmembrane helix</keyword>
<dbReference type="OrthoDB" id="4964541at2"/>
<protein>
    <recommendedName>
        <fullName evidence="9">TRAP transporter small permease protein</fullName>
    </recommendedName>
</protein>
<keyword evidence="2 9" id="KW-0813">Transport</keyword>
<keyword evidence="5 9" id="KW-0812">Transmembrane</keyword>
<comment type="similarity">
    <text evidence="8 9">Belongs to the TRAP transporter small permease family.</text>
</comment>
<keyword evidence="3" id="KW-1003">Cell membrane</keyword>
<dbReference type="Proteomes" id="UP000239480">
    <property type="component" value="Unassembled WGS sequence"/>
</dbReference>
<dbReference type="PANTHER" id="PTHR35011">
    <property type="entry name" value="2,3-DIKETO-L-GULONATE TRAP TRANSPORTER SMALL PERMEASE PROTEIN YIAM"/>
    <property type="match status" value="1"/>
</dbReference>
<evidence type="ECO:0000256" key="4">
    <source>
        <dbReference type="ARBA" id="ARBA00022519"/>
    </source>
</evidence>
<dbReference type="InterPro" id="IPR007387">
    <property type="entry name" value="TRAP_DctQ"/>
</dbReference>
<evidence type="ECO:0000256" key="2">
    <source>
        <dbReference type="ARBA" id="ARBA00022448"/>
    </source>
</evidence>
<dbReference type="AlphaFoldDB" id="A0A2T0RSY3"/>
<comment type="subcellular location">
    <subcellularLocation>
        <location evidence="1 9">Cell inner membrane</location>
        <topology evidence="1 9">Multi-pass membrane protein</topology>
    </subcellularLocation>
</comment>
<dbReference type="GO" id="GO:0022857">
    <property type="term" value="F:transmembrane transporter activity"/>
    <property type="evidence" value="ECO:0007669"/>
    <property type="project" value="UniProtKB-UniRule"/>
</dbReference>
<evidence type="ECO:0000256" key="5">
    <source>
        <dbReference type="ARBA" id="ARBA00022692"/>
    </source>
</evidence>
<name>A0A2T0RSY3_9RHOB</name>
<comment type="caution">
    <text evidence="11">The sequence shown here is derived from an EMBL/GenBank/DDBJ whole genome shotgun (WGS) entry which is preliminary data.</text>
</comment>
<evidence type="ECO:0000256" key="9">
    <source>
        <dbReference type="RuleBase" id="RU369079"/>
    </source>
</evidence>
<feature type="transmembrane region" description="Helical" evidence="9">
    <location>
        <begin position="136"/>
        <end position="155"/>
    </location>
</feature>
<dbReference type="GO" id="GO:0015740">
    <property type="term" value="P:C4-dicarboxylate transport"/>
    <property type="evidence" value="ECO:0007669"/>
    <property type="project" value="TreeGrafter"/>
</dbReference>
<evidence type="ECO:0000313" key="11">
    <source>
        <dbReference type="EMBL" id="PRY24271.1"/>
    </source>
</evidence>
<evidence type="ECO:0000256" key="7">
    <source>
        <dbReference type="ARBA" id="ARBA00023136"/>
    </source>
</evidence>
<accession>A0A2T0RSY3</accession>
<gene>
    <name evidence="11" type="ORF">CLV78_103137</name>
</gene>
<evidence type="ECO:0000313" key="12">
    <source>
        <dbReference type="Proteomes" id="UP000239480"/>
    </source>
</evidence>